<dbReference type="InterPro" id="IPR041583">
    <property type="entry name" value="TetR_C_31"/>
</dbReference>
<evidence type="ECO:0000313" key="3">
    <source>
        <dbReference type="Proteomes" id="UP000185663"/>
    </source>
</evidence>
<reference evidence="3" key="1">
    <citation type="submission" date="2016-10" db="EMBL/GenBank/DDBJ databases">
        <authorList>
            <person name="Varghese N."/>
            <person name="Submissions S."/>
        </authorList>
    </citation>
    <scope>NUCLEOTIDE SEQUENCE [LARGE SCALE GENOMIC DNA]</scope>
    <source>
        <strain evidence="3">DSM 22126</strain>
    </source>
</reference>
<feature type="domain" description="Tetracyclin repressor-like C-terminal group 31" evidence="1">
    <location>
        <begin position="104"/>
        <end position="198"/>
    </location>
</feature>
<evidence type="ECO:0000259" key="1">
    <source>
        <dbReference type="Pfam" id="PF17940"/>
    </source>
</evidence>
<dbReference type="SUPFAM" id="SSF46689">
    <property type="entry name" value="Homeodomain-like"/>
    <property type="match status" value="1"/>
</dbReference>
<dbReference type="OrthoDB" id="6929199at2"/>
<dbReference type="InterPro" id="IPR009057">
    <property type="entry name" value="Homeodomain-like_sf"/>
</dbReference>
<dbReference type="STRING" id="545619.SAMN04489860_2522"/>
<accession>A0A1H1VL41</accession>
<name>A0A1H1VL41_9CELL</name>
<gene>
    <name evidence="2" type="ORF">SAMN04489860_2522</name>
</gene>
<keyword evidence="3" id="KW-1185">Reference proteome</keyword>
<dbReference type="Pfam" id="PF17940">
    <property type="entry name" value="TetR_C_31"/>
    <property type="match status" value="1"/>
</dbReference>
<sequence length="199" mass="20895">MPTQNTPRRQARGRRRHDAIVRAAADIMLSEGAAAVTHRHVAAVADVPLAATTYYFSGITDLLAAAGALIVDGWGAHVEEQVEVARAAETAGGLDGPEADLRRAEILTDAILPAGDRNAVRGFYEHLVGAGRVPELAQAYADGRVVLDDALAELFTVLGLADRSHLLVAIVDGAAVSALAEGRDARELAVRLIQQVLAP</sequence>
<dbReference type="Gene3D" id="1.10.357.10">
    <property type="entry name" value="Tetracycline Repressor, domain 2"/>
    <property type="match status" value="1"/>
</dbReference>
<dbReference type="EMBL" id="LT629776">
    <property type="protein sequence ID" value="SDS84749.1"/>
    <property type="molecule type" value="Genomic_DNA"/>
</dbReference>
<proteinExistence type="predicted"/>
<organism evidence="2 3">
    <name type="scientific">Paraoerskovia marina</name>
    <dbReference type="NCBI Taxonomy" id="545619"/>
    <lineage>
        <taxon>Bacteria</taxon>
        <taxon>Bacillati</taxon>
        <taxon>Actinomycetota</taxon>
        <taxon>Actinomycetes</taxon>
        <taxon>Micrococcales</taxon>
        <taxon>Cellulomonadaceae</taxon>
        <taxon>Paraoerskovia</taxon>
    </lineage>
</organism>
<dbReference type="RefSeq" id="WP_083372705.1">
    <property type="nucleotide sequence ID" value="NZ_LT629776.1"/>
</dbReference>
<evidence type="ECO:0000313" key="2">
    <source>
        <dbReference type="EMBL" id="SDS84749.1"/>
    </source>
</evidence>
<dbReference type="AlphaFoldDB" id="A0A1H1VL41"/>
<protein>
    <recommendedName>
        <fullName evidence="1">Tetracyclin repressor-like C-terminal group 31 domain-containing protein</fullName>
    </recommendedName>
</protein>
<dbReference type="Proteomes" id="UP000185663">
    <property type="component" value="Chromosome I"/>
</dbReference>
<dbReference type="eggNOG" id="COG3226">
    <property type="taxonomic scope" value="Bacteria"/>
</dbReference>